<feature type="coiled-coil region" evidence="1">
    <location>
        <begin position="198"/>
        <end position="225"/>
    </location>
</feature>
<dbReference type="AlphaFoldDB" id="A0A067T7E9"/>
<evidence type="ECO:0000256" key="1">
    <source>
        <dbReference type="SAM" id="Coils"/>
    </source>
</evidence>
<evidence type="ECO:0000313" key="4">
    <source>
        <dbReference type="EMBL" id="KDR75844.1"/>
    </source>
</evidence>
<dbReference type="Proteomes" id="UP000027222">
    <property type="component" value="Unassembled WGS sequence"/>
</dbReference>
<proteinExistence type="predicted"/>
<name>A0A067T7E9_GALM3</name>
<feature type="region of interest" description="Disordered" evidence="2">
    <location>
        <begin position="374"/>
        <end position="395"/>
    </location>
</feature>
<dbReference type="EMBL" id="KL142380">
    <property type="protein sequence ID" value="KDR75844.1"/>
    <property type="molecule type" value="Genomic_DNA"/>
</dbReference>
<sequence>MSSTGVFGFQHNQNTGKFQPALSFVSHGQIASSSSKAPISTWSQGTQPVPVNPAEVAPFRRPMNLKRTPEELEQITQTINRVQSRLAQDQSMISHPDVDSPFIDEVDVMNRLLPFHLLQQPKEDLEMVVFGKGKEKARDLGWKEEIRATKIALECVRRCETIRDRWRKLKIRSGQRLAPDDQAYYLAQVVLDADRSENAWLGNELRTFRAEAERMEREKRANSNAARMSHFSAAPQGVMPTLQPQYYRGYPYAYTQAYGNPAGTPTVSTFPASPATPTPTPTSYTPYQANGAIPVQLPVASLPALHALGIIPVPAASLPPEGQPQPAAVLRGSTANGTILSLEINVSLLQSTQMSGLAMVLNTLVHRNNAAGATVNTSSSAPSSTISNDVDSSAL</sequence>
<reference evidence="5" key="1">
    <citation type="journal article" date="2014" name="Proc. Natl. Acad. Sci. U.S.A.">
        <title>Extensive sampling of basidiomycete genomes demonstrates inadequacy of the white-rot/brown-rot paradigm for wood decay fungi.</title>
        <authorList>
            <person name="Riley R."/>
            <person name="Salamov A.A."/>
            <person name="Brown D.W."/>
            <person name="Nagy L.G."/>
            <person name="Floudas D."/>
            <person name="Held B.W."/>
            <person name="Levasseur A."/>
            <person name="Lombard V."/>
            <person name="Morin E."/>
            <person name="Otillar R."/>
            <person name="Lindquist E.A."/>
            <person name="Sun H."/>
            <person name="LaButti K.M."/>
            <person name="Schmutz J."/>
            <person name="Jabbour D."/>
            <person name="Luo H."/>
            <person name="Baker S.E."/>
            <person name="Pisabarro A.G."/>
            <person name="Walton J.D."/>
            <person name="Blanchette R.A."/>
            <person name="Henrissat B."/>
            <person name="Martin F."/>
            <person name="Cullen D."/>
            <person name="Hibbett D.S."/>
            <person name="Grigoriev I.V."/>
        </authorList>
    </citation>
    <scope>NUCLEOTIDE SEQUENCE [LARGE SCALE GENOMIC DNA]</scope>
    <source>
        <strain evidence="5">CBS 339.88</strain>
    </source>
</reference>
<evidence type="ECO:0000256" key="2">
    <source>
        <dbReference type="SAM" id="MobiDB-lite"/>
    </source>
</evidence>
<dbReference type="OrthoDB" id="2556847at2759"/>
<dbReference type="InterPro" id="IPR015671">
    <property type="entry name" value="GSCR1_dom"/>
</dbReference>
<protein>
    <recommendedName>
        <fullName evidence="3">GLTSCR protein conserved domain-containing protein</fullName>
    </recommendedName>
</protein>
<evidence type="ECO:0000313" key="5">
    <source>
        <dbReference type="Proteomes" id="UP000027222"/>
    </source>
</evidence>
<keyword evidence="5" id="KW-1185">Reference proteome</keyword>
<feature type="domain" description="GLTSCR protein conserved" evidence="3">
    <location>
        <begin position="89"/>
        <end position="197"/>
    </location>
</feature>
<dbReference type="STRING" id="685588.A0A067T7E9"/>
<accession>A0A067T7E9</accession>
<dbReference type="HOGENOM" id="CLU_038167_0_0_1"/>
<dbReference type="Pfam" id="PF15249">
    <property type="entry name" value="GLTSCR1"/>
    <property type="match status" value="1"/>
</dbReference>
<organism evidence="4 5">
    <name type="scientific">Galerina marginata (strain CBS 339.88)</name>
    <dbReference type="NCBI Taxonomy" id="685588"/>
    <lineage>
        <taxon>Eukaryota</taxon>
        <taxon>Fungi</taxon>
        <taxon>Dikarya</taxon>
        <taxon>Basidiomycota</taxon>
        <taxon>Agaricomycotina</taxon>
        <taxon>Agaricomycetes</taxon>
        <taxon>Agaricomycetidae</taxon>
        <taxon>Agaricales</taxon>
        <taxon>Agaricineae</taxon>
        <taxon>Strophariaceae</taxon>
        <taxon>Galerina</taxon>
    </lineage>
</organism>
<gene>
    <name evidence="4" type="ORF">GALMADRAFT_248572</name>
</gene>
<keyword evidence="1" id="KW-0175">Coiled coil</keyword>
<feature type="compositionally biased region" description="Low complexity" evidence="2">
    <location>
        <begin position="378"/>
        <end position="387"/>
    </location>
</feature>
<evidence type="ECO:0000259" key="3">
    <source>
        <dbReference type="Pfam" id="PF15249"/>
    </source>
</evidence>